<feature type="compositionally biased region" description="Low complexity" evidence="1">
    <location>
        <begin position="33"/>
        <end position="56"/>
    </location>
</feature>
<keyword evidence="4" id="KW-0969">Cilium</keyword>
<dbReference type="RefSeq" id="WP_209642853.1">
    <property type="nucleotide sequence ID" value="NZ_JAGINW010000001.1"/>
</dbReference>
<feature type="compositionally biased region" description="Low complexity" evidence="1">
    <location>
        <begin position="10"/>
        <end position="19"/>
    </location>
</feature>
<reference evidence="4 5" key="1">
    <citation type="submission" date="2021-03" db="EMBL/GenBank/DDBJ databases">
        <title>Sequencing the genomes of 1000 actinobacteria strains.</title>
        <authorList>
            <person name="Klenk H.-P."/>
        </authorList>
    </citation>
    <scope>NUCLEOTIDE SEQUENCE [LARGE SCALE GENOMIC DNA]</scope>
    <source>
        <strain evidence="4 5">DSM 46670</strain>
    </source>
</reference>
<proteinExistence type="predicted"/>
<feature type="compositionally biased region" description="Low complexity" evidence="1">
    <location>
        <begin position="95"/>
        <end position="126"/>
    </location>
</feature>
<dbReference type="InterPro" id="IPR025637">
    <property type="entry name" value="DUF4333"/>
</dbReference>
<feature type="compositionally biased region" description="Pro residues" evidence="1">
    <location>
        <begin position="20"/>
        <end position="29"/>
    </location>
</feature>
<keyword evidence="2" id="KW-0812">Transmembrane</keyword>
<feature type="compositionally biased region" description="Low complexity" evidence="1">
    <location>
        <begin position="65"/>
        <end position="74"/>
    </location>
</feature>
<dbReference type="EMBL" id="JAGINW010000001">
    <property type="protein sequence ID" value="MBP2325682.1"/>
    <property type="molecule type" value="Genomic_DNA"/>
</dbReference>
<organism evidence="4 5">
    <name type="scientific">Kibdelosporangium banguiense</name>
    <dbReference type="NCBI Taxonomy" id="1365924"/>
    <lineage>
        <taxon>Bacteria</taxon>
        <taxon>Bacillati</taxon>
        <taxon>Actinomycetota</taxon>
        <taxon>Actinomycetes</taxon>
        <taxon>Pseudonocardiales</taxon>
        <taxon>Pseudonocardiaceae</taxon>
        <taxon>Kibdelosporangium</taxon>
    </lineage>
</organism>
<feature type="region of interest" description="Disordered" evidence="1">
    <location>
        <begin position="1"/>
        <end position="133"/>
    </location>
</feature>
<protein>
    <submittedName>
        <fullName evidence="4">Flagellar basal body-associated protein FliL</fullName>
    </submittedName>
</protein>
<keyword evidence="4" id="KW-0282">Flagellum</keyword>
<evidence type="ECO:0000259" key="3">
    <source>
        <dbReference type="Pfam" id="PF14230"/>
    </source>
</evidence>
<dbReference type="Pfam" id="PF14230">
    <property type="entry name" value="DUF4333"/>
    <property type="match status" value="1"/>
</dbReference>
<keyword evidence="2" id="KW-0472">Membrane</keyword>
<feature type="transmembrane region" description="Helical" evidence="2">
    <location>
        <begin position="137"/>
        <end position="159"/>
    </location>
</feature>
<evidence type="ECO:0000313" key="5">
    <source>
        <dbReference type="Proteomes" id="UP001519332"/>
    </source>
</evidence>
<evidence type="ECO:0000313" key="4">
    <source>
        <dbReference type="EMBL" id="MBP2325682.1"/>
    </source>
</evidence>
<dbReference type="Proteomes" id="UP001519332">
    <property type="component" value="Unassembled WGS sequence"/>
</dbReference>
<accession>A0ABS4TMP5</accession>
<keyword evidence="5" id="KW-1185">Reference proteome</keyword>
<sequence>MSSPYGPGGNDPQQWGQQPQQPPQQPYGPPSGGFPAQPGGYPQQQPGQQPQYGGYPQQPPPQQPTQPYSPQQDPGSAGFPQQPQYGQDPASGGFPQQQQPYGQQPQYPGYGQQPQQPYGGYQQQPYGQPPPKKKSNAGLWIGVVVAVIVVAAVGVLGFVTPGFFNKKVLDQNAVQAGVVKILKDRYQEEATDVKCPADQEVKVGKSFTCDLKVGGEARTVTITIKTESDAQYEVSQSKSK</sequence>
<keyword evidence="4" id="KW-0966">Cell projection</keyword>
<keyword evidence="2" id="KW-1133">Transmembrane helix</keyword>
<feature type="domain" description="DUF4333" evidence="3">
    <location>
        <begin position="153"/>
        <end position="227"/>
    </location>
</feature>
<gene>
    <name evidence="4" type="ORF">JOF56_006067</name>
</gene>
<comment type="caution">
    <text evidence="4">The sequence shown here is derived from an EMBL/GenBank/DDBJ whole genome shotgun (WGS) entry which is preliminary data.</text>
</comment>
<evidence type="ECO:0000256" key="1">
    <source>
        <dbReference type="SAM" id="MobiDB-lite"/>
    </source>
</evidence>
<name>A0ABS4TMP5_9PSEU</name>
<evidence type="ECO:0000256" key="2">
    <source>
        <dbReference type="SAM" id="Phobius"/>
    </source>
</evidence>